<dbReference type="InterPro" id="IPR036250">
    <property type="entry name" value="AcylCo_DH-like_C"/>
</dbReference>
<feature type="domain" description="Acyl-CoA oxidase/dehydrogenase middle" evidence="10">
    <location>
        <begin position="144"/>
        <end position="246"/>
    </location>
</feature>
<dbReference type="GO" id="GO:0033539">
    <property type="term" value="P:fatty acid beta-oxidation using acyl-CoA dehydrogenase"/>
    <property type="evidence" value="ECO:0007669"/>
    <property type="project" value="TreeGrafter"/>
</dbReference>
<evidence type="ECO:0000256" key="6">
    <source>
        <dbReference type="ARBA" id="ARBA00023002"/>
    </source>
</evidence>
<evidence type="ECO:0000313" key="13">
    <source>
        <dbReference type="Proteomes" id="UP000005446"/>
    </source>
</evidence>
<dbReference type="InterPro" id="IPR050741">
    <property type="entry name" value="Acyl-CoA_dehydrogenase"/>
</dbReference>
<dbReference type="OrthoDB" id="434771at2759"/>
<protein>
    <submittedName>
        <fullName evidence="12">Putative Acyl-CoA dehydrogenase family member 11</fullName>
    </submittedName>
</protein>
<dbReference type="PANTHER" id="PTHR48083">
    <property type="entry name" value="MEDIUM-CHAIN SPECIFIC ACYL-COA DEHYDROGENASE, MITOCHONDRIAL-RELATED"/>
    <property type="match status" value="1"/>
</dbReference>
<keyword evidence="4 7" id="KW-0285">Flavoprotein</keyword>
<comment type="caution">
    <text evidence="12">The sequence shown here is derived from an EMBL/GenBank/DDBJ whole genome shotgun (WGS) entry which is preliminary data.</text>
</comment>
<dbReference type="GO" id="GO:0003995">
    <property type="term" value="F:acyl-CoA dehydrogenase activity"/>
    <property type="evidence" value="ECO:0007669"/>
    <property type="project" value="TreeGrafter"/>
</dbReference>
<dbReference type="InterPro" id="IPR009100">
    <property type="entry name" value="AcylCoA_DH/oxidase_NM_dom_sf"/>
</dbReference>
<dbReference type="Pfam" id="PF05032">
    <property type="entry name" value="Spo12"/>
    <property type="match status" value="1"/>
</dbReference>
<comment type="cofactor">
    <cofactor evidence="1 7">
        <name>FAD</name>
        <dbReference type="ChEBI" id="CHEBI:57692"/>
    </cofactor>
</comment>
<gene>
    <name evidence="12" type="ORF">M7I_0204</name>
</gene>
<dbReference type="PANTHER" id="PTHR48083:SF13">
    <property type="entry name" value="ACYL-COA DEHYDROGENASE FAMILY MEMBER 11"/>
    <property type="match status" value="1"/>
</dbReference>
<evidence type="ECO:0000256" key="8">
    <source>
        <dbReference type="SAM" id="MobiDB-lite"/>
    </source>
</evidence>
<dbReference type="Pfam" id="PF00441">
    <property type="entry name" value="Acyl-CoA_dh_1"/>
    <property type="match status" value="1"/>
</dbReference>
<evidence type="ECO:0000256" key="5">
    <source>
        <dbReference type="ARBA" id="ARBA00022827"/>
    </source>
</evidence>
<evidence type="ECO:0000256" key="1">
    <source>
        <dbReference type="ARBA" id="ARBA00001974"/>
    </source>
</evidence>
<name>H0ECR0_GLAL7</name>
<feature type="region of interest" description="Disordered" evidence="8">
    <location>
        <begin position="580"/>
        <end position="606"/>
    </location>
</feature>
<dbReference type="Proteomes" id="UP000005446">
    <property type="component" value="Unassembled WGS sequence"/>
</dbReference>
<dbReference type="InterPro" id="IPR007727">
    <property type="entry name" value="Spo12"/>
</dbReference>
<comment type="similarity">
    <text evidence="2 7">Belongs to the acyl-CoA dehydrogenase family.</text>
</comment>
<proteinExistence type="inferred from homology"/>
<evidence type="ECO:0000256" key="7">
    <source>
        <dbReference type="RuleBase" id="RU362125"/>
    </source>
</evidence>
<dbReference type="InterPro" id="IPR009075">
    <property type="entry name" value="AcylCo_DH/oxidase_C"/>
</dbReference>
<evidence type="ECO:0000259" key="11">
    <source>
        <dbReference type="Pfam" id="PF02771"/>
    </source>
</evidence>
<organism evidence="12 13">
    <name type="scientific">Glarea lozoyensis (strain ATCC 74030 / MF5533)</name>
    <dbReference type="NCBI Taxonomy" id="1104152"/>
    <lineage>
        <taxon>Eukaryota</taxon>
        <taxon>Fungi</taxon>
        <taxon>Dikarya</taxon>
        <taxon>Ascomycota</taxon>
        <taxon>Pezizomycotina</taxon>
        <taxon>Leotiomycetes</taxon>
        <taxon>Helotiales</taxon>
        <taxon>Helotiaceae</taxon>
        <taxon>Glarea</taxon>
    </lineage>
</organism>
<evidence type="ECO:0000256" key="4">
    <source>
        <dbReference type="ARBA" id="ARBA00022630"/>
    </source>
</evidence>
<dbReference type="FunFam" id="2.40.110.10:FF:000002">
    <property type="entry name" value="Acyl-CoA dehydrogenase fadE12"/>
    <property type="match status" value="1"/>
</dbReference>
<feature type="domain" description="Acyl-CoA dehydrogenase/oxidase N-terminal" evidence="11">
    <location>
        <begin position="18"/>
        <end position="140"/>
    </location>
</feature>
<dbReference type="Gene3D" id="1.10.540.10">
    <property type="entry name" value="Acyl-CoA dehydrogenase/oxidase, N-terminal domain"/>
    <property type="match status" value="1"/>
</dbReference>
<dbReference type="AlphaFoldDB" id="H0ECR0"/>
<dbReference type="InParanoid" id="H0ECR0"/>
<dbReference type="SUPFAM" id="SSF47203">
    <property type="entry name" value="Acyl-CoA dehydrogenase C-terminal domain-like"/>
    <property type="match status" value="1"/>
</dbReference>
<dbReference type="GO" id="GO:0050660">
    <property type="term" value="F:flavin adenine dinucleotide binding"/>
    <property type="evidence" value="ECO:0007669"/>
    <property type="project" value="InterPro"/>
</dbReference>
<dbReference type="InterPro" id="IPR013786">
    <property type="entry name" value="AcylCoA_DH/ox_N"/>
</dbReference>
<dbReference type="InterPro" id="IPR006091">
    <property type="entry name" value="Acyl-CoA_Oxase/DH_mid-dom"/>
</dbReference>
<dbReference type="InterPro" id="IPR046373">
    <property type="entry name" value="Acyl-CoA_Oxase/DH_mid-dom_sf"/>
</dbReference>
<feature type="compositionally biased region" description="Polar residues" evidence="8">
    <location>
        <begin position="586"/>
        <end position="599"/>
    </location>
</feature>
<dbReference type="EMBL" id="AGUE01000006">
    <property type="protein sequence ID" value="EHL03564.1"/>
    <property type="molecule type" value="Genomic_DNA"/>
</dbReference>
<dbReference type="Gene3D" id="2.40.110.10">
    <property type="entry name" value="Butyryl-CoA Dehydrogenase, subunit A, domain 2"/>
    <property type="match status" value="1"/>
</dbReference>
<evidence type="ECO:0000256" key="3">
    <source>
        <dbReference type="ARBA" id="ARBA00011738"/>
    </source>
</evidence>
<evidence type="ECO:0000259" key="9">
    <source>
        <dbReference type="Pfam" id="PF00441"/>
    </source>
</evidence>
<feature type="domain" description="Acyl-CoA dehydrogenase/oxidase C-terminal" evidence="9">
    <location>
        <begin position="258"/>
        <end position="409"/>
    </location>
</feature>
<evidence type="ECO:0000259" key="10">
    <source>
        <dbReference type="Pfam" id="PF02770"/>
    </source>
</evidence>
<dbReference type="GO" id="GO:0005737">
    <property type="term" value="C:cytoplasm"/>
    <property type="evidence" value="ECO:0007669"/>
    <property type="project" value="TreeGrafter"/>
</dbReference>
<keyword evidence="5 7" id="KW-0274">FAD</keyword>
<dbReference type="InterPro" id="IPR037069">
    <property type="entry name" value="AcylCoA_DH/ox_N_sf"/>
</dbReference>
<dbReference type="Pfam" id="PF02771">
    <property type="entry name" value="Acyl-CoA_dh_N"/>
    <property type="match status" value="1"/>
</dbReference>
<dbReference type="SUPFAM" id="SSF56645">
    <property type="entry name" value="Acyl-CoA dehydrogenase NM domain-like"/>
    <property type="match status" value="1"/>
</dbReference>
<keyword evidence="13" id="KW-1185">Reference proteome</keyword>
<dbReference type="Pfam" id="PF02770">
    <property type="entry name" value="Acyl-CoA_dh_M"/>
    <property type="match status" value="1"/>
</dbReference>
<comment type="subunit">
    <text evidence="3">Homodimer.</text>
</comment>
<reference evidence="12 13" key="1">
    <citation type="journal article" date="2012" name="Eukaryot. Cell">
        <title>Genome sequence of the fungus Glarea lozoyensis: the first genome sequence of a species from the Helotiaceae family.</title>
        <authorList>
            <person name="Youssar L."/>
            <person name="Gruening B.A."/>
            <person name="Erxleben A."/>
            <person name="Guenther S."/>
            <person name="Huettel W."/>
        </authorList>
    </citation>
    <scope>NUCLEOTIDE SEQUENCE [LARGE SCALE GENOMIC DNA]</scope>
    <source>
        <strain evidence="13">ATCC 74030 / MF5533</strain>
    </source>
</reference>
<accession>H0ECR0</accession>
<sequence length="606" mass="66795">MSDKIPIIALNRVSDRARKTLDVVQKFVEERCIPADPVFASQIGEGVQRWDHHPAIVDDLKKEAQALGLWNMFLPKGHYKESPGFTNLEYGLMAEQLGKSRVASEACNCAAPDTGNMEVLAKYGNEAQKKQWLKPLMDGEIRSAFLMTEPDVASSDAKNIQLSMKKDGNDWVLNGSKWWSSGAGDPRCKIYIVMGKSDPSNKDSYKQQSVILVPAGTKGVTVERMLSVYGFDDAPHGHGHITFNNVRVPASNMVLGEGRGFEIIQGRLGPGRIHHAMRAIGAAERAIDWMLMRINDPRKTPFGKQLSSHGVILEWVAKSRIEIDAARLVVLNAAIKMDDFGPKAALTEIAQAKVFVPQIALDIIDRAVQAFGGAGVSQDTPLANMWANTRTLRIVDGPDQVHLQQMGRNENKRGPKVTAIINKQEETTQQLFAKYGVTRQQPGPAKAKLIQRLSPKELKELQISFLKTLFKQNTIACTKPLNQKTQNLDMSSNVLVDRDINATVTAAPETMDGKVDIKSMEYHRQVLQSKIDQQQGKQSYISPSDTIMSPCTQKLSAYRNKQVSKTKPKSLFAKTSAKSLAGGSNMFGSQPSTTDSKPSGTRIKGM</sequence>
<dbReference type="Gene3D" id="1.20.140.10">
    <property type="entry name" value="Butyryl-CoA Dehydrogenase, subunit A, domain 3"/>
    <property type="match status" value="1"/>
</dbReference>
<evidence type="ECO:0000313" key="12">
    <source>
        <dbReference type="EMBL" id="EHL03564.1"/>
    </source>
</evidence>
<evidence type="ECO:0000256" key="2">
    <source>
        <dbReference type="ARBA" id="ARBA00009347"/>
    </source>
</evidence>
<dbReference type="HOGENOM" id="CLU_018204_1_2_1"/>
<keyword evidence="6 7" id="KW-0560">Oxidoreductase</keyword>